<keyword evidence="9 13" id="KW-1133">Transmembrane helix</keyword>
<evidence type="ECO:0000256" key="7">
    <source>
        <dbReference type="ARBA" id="ARBA00022691"/>
    </source>
</evidence>
<keyword evidence="8 13" id="KW-0812">Transmembrane</keyword>
<dbReference type="EMBL" id="JARQZJ010000062">
    <property type="protein sequence ID" value="KAK9879562.1"/>
    <property type="molecule type" value="Genomic_DNA"/>
</dbReference>
<dbReference type="Proteomes" id="UP001431783">
    <property type="component" value="Unassembled WGS sequence"/>
</dbReference>
<dbReference type="InterPro" id="IPR025770">
    <property type="entry name" value="PPMT_MeTrfase"/>
</dbReference>
<dbReference type="PANTHER" id="PTHR12714:SF9">
    <property type="entry name" value="PROTEIN-S-ISOPRENYLCYSTEINE O-METHYLTRANSFERASE"/>
    <property type="match status" value="1"/>
</dbReference>
<evidence type="ECO:0000313" key="14">
    <source>
        <dbReference type="EMBL" id="KAK9879562.1"/>
    </source>
</evidence>
<dbReference type="Gene3D" id="1.20.120.1630">
    <property type="match status" value="1"/>
</dbReference>
<gene>
    <name evidence="14" type="ORF">WA026_006631</name>
</gene>
<evidence type="ECO:0000256" key="8">
    <source>
        <dbReference type="ARBA" id="ARBA00022692"/>
    </source>
</evidence>
<feature type="transmembrane region" description="Helical" evidence="13">
    <location>
        <begin position="95"/>
        <end position="115"/>
    </location>
</feature>
<evidence type="ECO:0000256" key="12">
    <source>
        <dbReference type="ARBA" id="ARBA00023656"/>
    </source>
</evidence>
<dbReference type="InterPro" id="IPR007269">
    <property type="entry name" value="ICMT_MeTrfase"/>
</dbReference>
<evidence type="ECO:0000256" key="2">
    <source>
        <dbReference type="ARBA" id="ARBA00004141"/>
    </source>
</evidence>
<dbReference type="Pfam" id="PF04140">
    <property type="entry name" value="ICMT"/>
    <property type="match status" value="1"/>
</dbReference>
<sequence length="283" mass="32482">MQMPSSEANIALSSFIGSCTIFLFTSFLTFSQQISSLFINIIIIAITSFINFSALKCIYRNYDFEIAIRASFLGSVFAIGLYIKLNTPSNIEIFGIYMCIMAIFHYTEFLALALIDPKLVSPKSFVINHSPEYTFAALFSWVEFFTETYFWPNLKQYRIISLLGCIICIGGEMLRKTAMFNAGTNFNHLVQYKKAKDHVLVTTGVYSWFRHPSYVGWFYWSIGTQIVLLNPISIVGYAIASWIFFKQRIFIEELTLLNFFGQQYCDYQNSVSTGIPFIKGYLI</sequence>
<feature type="transmembrane region" description="Helical" evidence="13">
    <location>
        <begin position="12"/>
        <end position="31"/>
    </location>
</feature>
<comment type="catalytic activity">
    <reaction evidence="1 13">
        <text>[protein]-C-terminal S-[(2E,6E)-farnesyl]-L-cysteine + S-adenosyl-L-methionine = [protein]-C-terminal S-[(2E,6E)-farnesyl]-L-cysteine methyl ester + S-adenosyl-L-homocysteine</text>
        <dbReference type="Rhea" id="RHEA:21672"/>
        <dbReference type="Rhea" id="RHEA-COMP:12125"/>
        <dbReference type="Rhea" id="RHEA-COMP:12126"/>
        <dbReference type="ChEBI" id="CHEBI:57856"/>
        <dbReference type="ChEBI" id="CHEBI:59789"/>
        <dbReference type="ChEBI" id="CHEBI:90510"/>
        <dbReference type="ChEBI" id="CHEBI:90511"/>
        <dbReference type="EC" id="2.1.1.100"/>
    </reaction>
</comment>
<keyword evidence="15" id="KW-1185">Reference proteome</keyword>
<evidence type="ECO:0000256" key="10">
    <source>
        <dbReference type="ARBA" id="ARBA00023136"/>
    </source>
</evidence>
<dbReference type="GO" id="GO:0004671">
    <property type="term" value="F:protein C-terminal S-isoprenylcysteine carboxyl O-methyltransferase activity"/>
    <property type="evidence" value="ECO:0007669"/>
    <property type="project" value="UniProtKB-EC"/>
</dbReference>
<comment type="similarity">
    <text evidence="3 13">Belongs to the class VI-like SAM-binding methyltransferase superfamily. Isoprenylcysteine carboxyl methyltransferase family.</text>
</comment>
<evidence type="ECO:0000256" key="13">
    <source>
        <dbReference type="RuleBase" id="RU362022"/>
    </source>
</evidence>
<comment type="function">
    <text evidence="11">Catalyzes the post-translational methylation of isoprenylated C-terminal cysteine residues.</text>
</comment>
<evidence type="ECO:0000256" key="3">
    <source>
        <dbReference type="ARBA" id="ARBA00009140"/>
    </source>
</evidence>
<keyword evidence="13" id="KW-0256">Endoplasmic reticulum</keyword>
<keyword evidence="7 13" id="KW-0949">S-adenosyl-L-methionine</keyword>
<evidence type="ECO:0000256" key="9">
    <source>
        <dbReference type="ARBA" id="ARBA00022989"/>
    </source>
</evidence>
<evidence type="ECO:0000313" key="15">
    <source>
        <dbReference type="Proteomes" id="UP001431783"/>
    </source>
</evidence>
<dbReference type="PANTHER" id="PTHR12714">
    <property type="entry name" value="PROTEIN-S ISOPRENYLCYSTEINE O-METHYLTRANSFERASE"/>
    <property type="match status" value="1"/>
</dbReference>
<keyword evidence="5 13" id="KW-0489">Methyltransferase</keyword>
<evidence type="ECO:0000256" key="6">
    <source>
        <dbReference type="ARBA" id="ARBA00022679"/>
    </source>
</evidence>
<name>A0AAW1UG81_9CUCU</name>
<evidence type="ECO:0000256" key="4">
    <source>
        <dbReference type="ARBA" id="ARBA00012151"/>
    </source>
</evidence>
<reference evidence="14 15" key="1">
    <citation type="submission" date="2023-03" db="EMBL/GenBank/DDBJ databases">
        <title>Genome insight into feeding habits of ladybird beetles.</title>
        <authorList>
            <person name="Li H.-S."/>
            <person name="Huang Y.-H."/>
            <person name="Pang H."/>
        </authorList>
    </citation>
    <scope>NUCLEOTIDE SEQUENCE [LARGE SCALE GENOMIC DNA]</scope>
    <source>
        <strain evidence="14">SYSU_2023b</strain>
        <tissue evidence="14">Whole body</tissue>
    </source>
</reference>
<comment type="subcellular location">
    <subcellularLocation>
        <location evidence="13">Endoplasmic reticulum membrane</location>
        <topology evidence="13">Multi-pass membrane protein</topology>
    </subcellularLocation>
    <subcellularLocation>
        <location evidence="2">Membrane</location>
        <topology evidence="2">Multi-pass membrane protein</topology>
    </subcellularLocation>
</comment>
<proteinExistence type="inferred from homology"/>
<dbReference type="PROSITE" id="PS51564">
    <property type="entry name" value="SAM_ICMT"/>
    <property type="match status" value="1"/>
</dbReference>
<feature type="transmembrane region" description="Helical" evidence="13">
    <location>
        <begin position="217"/>
        <end position="245"/>
    </location>
</feature>
<feature type="transmembrane region" description="Helical" evidence="13">
    <location>
        <begin position="157"/>
        <end position="174"/>
    </location>
</feature>
<dbReference type="GO" id="GO:0005789">
    <property type="term" value="C:endoplasmic reticulum membrane"/>
    <property type="evidence" value="ECO:0007669"/>
    <property type="project" value="UniProtKB-SubCell"/>
</dbReference>
<protein>
    <recommendedName>
        <fullName evidence="12 13">Protein-S-isoprenylcysteine O-methyltransferase</fullName>
        <ecNumber evidence="4 13">2.1.1.100</ecNumber>
    </recommendedName>
</protein>
<keyword evidence="10 13" id="KW-0472">Membrane</keyword>
<dbReference type="EC" id="2.1.1.100" evidence="4 13"/>
<feature type="transmembrane region" description="Helical" evidence="13">
    <location>
        <begin position="37"/>
        <end position="59"/>
    </location>
</feature>
<dbReference type="AlphaFoldDB" id="A0AAW1UG81"/>
<feature type="transmembrane region" description="Helical" evidence="13">
    <location>
        <begin position="66"/>
        <end position="83"/>
    </location>
</feature>
<keyword evidence="6" id="KW-0808">Transferase</keyword>
<accession>A0AAW1UG81</accession>
<evidence type="ECO:0000256" key="11">
    <source>
        <dbReference type="ARBA" id="ARBA00023572"/>
    </source>
</evidence>
<evidence type="ECO:0000256" key="5">
    <source>
        <dbReference type="ARBA" id="ARBA00022603"/>
    </source>
</evidence>
<organism evidence="14 15">
    <name type="scientific">Henosepilachna vigintioctopunctata</name>
    <dbReference type="NCBI Taxonomy" id="420089"/>
    <lineage>
        <taxon>Eukaryota</taxon>
        <taxon>Metazoa</taxon>
        <taxon>Ecdysozoa</taxon>
        <taxon>Arthropoda</taxon>
        <taxon>Hexapoda</taxon>
        <taxon>Insecta</taxon>
        <taxon>Pterygota</taxon>
        <taxon>Neoptera</taxon>
        <taxon>Endopterygota</taxon>
        <taxon>Coleoptera</taxon>
        <taxon>Polyphaga</taxon>
        <taxon>Cucujiformia</taxon>
        <taxon>Coccinelloidea</taxon>
        <taxon>Coccinellidae</taxon>
        <taxon>Epilachninae</taxon>
        <taxon>Epilachnini</taxon>
        <taxon>Henosepilachna</taxon>
    </lineage>
</organism>
<comment type="caution">
    <text evidence="14">The sequence shown here is derived from an EMBL/GenBank/DDBJ whole genome shotgun (WGS) entry which is preliminary data.</text>
</comment>
<evidence type="ECO:0000256" key="1">
    <source>
        <dbReference type="ARBA" id="ARBA00001450"/>
    </source>
</evidence>
<dbReference type="GO" id="GO:0032259">
    <property type="term" value="P:methylation"/>
    <property type="evidence" value="ECO:0007669"/>
    <property type="project" value="UniProtKB-KW"/>
</dbReference>